<dbReference type="Proteomes" id="UP000001231">
    <property type="component" value="Chromosome"/>
</dbReference>
<protein>
    <submittedName>
        <fullName evidence="2">Uncharacterized protein</fullName>
    </submittedName>
</protein>
<evidence type="ECO:0000256" key="1">
    <source>
        <dbReference type="SAM" id="Phobius"/>
    </source>
</evidence>
<reference evidence="2 3" key="1">
    <citation type="journal article" date="2009" name="Stand. Genomic Sci.">
        <title>Complete genome sequence of Kangiella koreensis type strain (SW-125).</title>
        <authorList>
            <person name="Han C."/>
            <person name="Sikorski J."/>
            <person name="Lapidus A."/>
            <person name="Nolan M."/>
            <person name="Glavina Del Rio T."/>
            <person name="Tice H."/>
            <person name="Cheng J.F."/>
            <person name="Lucas S."/>
            <person name="Chen F."/>
            <person name="Copeland A."/>
            <person name="Ivanova N."/>
            <person name="Mavromatis K."/>
            <person name="Ovchinnikova G."/>
            <person name="Pati A."/>
            <person name="Bruce D."/>
            <person name="Goodwin L."/>
            <person name="Pitluck S."/>
            <person name="Chen A."/>
            <person name="Palaniappan K."/>
            <person name="Land M."/>
            <person name="Hauser L."/>
            <person name="Chang Y.J."/>
            <person name="Jeffries C.D."/>
            <person name="Chain P."/>
            <person name="Saunders E."/>
            <person name="Brettin T."/>
            <person name="Goker M."/>
            <person name="Tindall B.J."/>
            <person name="Bristow J."/>
            <person name="Eisen J.A."/>
            <person name="Markowitz V."/>
            <person name="Hugenholtz P."/>
            <person name="Kyrpides N.C."/>
            <person name="Klenk H.P."/>
            <person name="Detter J.C."/>
        </authorList>
    </citation>
    <scope>NUCLEOTIDE SEQUENCE [LARGE SCALE GENOMIC DNA]</scope>
    <source>
        <strain evidence="3">DSM 16069 / KCTC 12182 / SW-125</strain>
    </source>
</reference>
<gene>
    <name evidence="2" type="ordered locus">Kkor_2341</name>
</gene>
<dbReference type="STRING" id="523791.Kkor_2341"/>
<organism evidence="2 3">
    <name type="scientific">Kangiella koreensis (strain DSM 16069 / JCM 12317 / KCTC 12182 / SW-125)</name>
    <dbReference type="NCBI Taxonomy" id="523791"/>
    <lineage>
        <taxon>Bacteria</taxon>
        <taxon>Pseudomonadati</taxon>
        <taxon>Pseudomonadota</taxon>
        <taxon>Gammaproteobacteria</taxon>
        <taxon>Kangiellales</taxon>
        <taxon>Kangiellaceae</taxon>
        <taxon>Kangiella</taxon>
    </lineage>
</organism>
<keyword evidence="1" id="KW-1133">Transmembrane helix</keyword>
<name>C7R8I5_KANKD</name>
<evidence type="ECO:0000313" key="3">
    <source>
        <dbReference type="Proteomes" id="UP000001231"/>
    </source>
</evidence>
<dbReference type="InParanoid" id="C7R8I5"/>
<feature type="transmembrane region" description="Helical" evidence="1">
    <location>
        <begin position="16"/>
        <end position="37"/>
    </location>
</feature>
<proteinExistence type="predicted"/>
<evidence type="ECO:0000313" key="2">
    <source>
        <dbReference type="EMBL" id="ACV27750.1"/>
    </source>
</evidence>
<dbReference type="KEGG" id="kko:Kkor_2341"/>
<dbReference type="AlphaFoldDB" id="C7R8I5"/>
<keyword evidence="3" id="KW-1185">Reference proteome</keyword>
<keyword evidence="1" id="KW-0812">Transmembrane</keyword>
<dbReference type="HOGENOM" id="CLU_3328874_0_0_6"/>
<keyword evidence="1" id="KW-0472">Membrane</keyword>
<dbReference type="EMBL" id="CP001707">
    <property type="protein sequence ID" value="ACV27750.1"/>
    <property type="molecule type" value="Genomic_DNA"/>
</dbReference>
<sequence length="38" mass="4399">MNTNTKKTFRLDLEDVFLDVCWVIIALLLVGMLIFSII</sequence>
<accession>C7R8I5</accession>